<dbReference type="InterPro" id="IPR027417">
    <property type="entry name" value="P-loop_NTPase"/>
</dbReference>
<dbReference type="PIRSF" id="PIRSF003128">
    <property type="entry name" value="RecN"/>
    <property type="match status" value="1"/>
</dbReference>
<dbReference type="Gene3D" id="3.40.50.300">
    <property type="entry name" value="P-loop containing nucleotide triphosphate hydrolases"/>
    <property type="match status" value="2"/>
</dbReference>
<keyword evidence="4" id="KW-0547">Nucleotide-binding</keyword>
<evidence type="ECO:0000313" key="12">
    <source>
        <dbReference type="EMBL" id="MER2493553.1"/>
    </source>
</evidence>
<dbReference type="EMBL" id="JBELOE010000265">
    <property type="protein sequence ID" value="MER2493553.1"/>
    <property type="molecule type" value="Genomic_DNA"/>
</dbReference>
<feature type="coiled-coil region" evidence="10">
    <location>
        <begin position="338"/>
        <end position="372"/>
    </location>
</feature>
<dbReference type="InterPro" id="IPR003395">
    <property type="entry name" value="RecF/RecN/SMC_N"/>
</dbReference>
<evidence type="ECO:0000256" key="7">
    <source>
        <dbReference type="ARBA" id="ARBA00023204"/>
    </source>
</evidence>
<evidence type="ECO:0000256" key="9">
    <source>
        <dbReference type="PIRNR" id="PIRNR003128"/>
    </source>
</evidence>
<organism evidence="12 13">
    <name type="scientific">Catenovulum sediminis</name>
    <dbReference type="NCBI Taxonomy" id="1740262"/>
    <lineage>
        <taxon>Bacteria</taxon>
        <taxon>Pseudomonadati</taxon>
        <taxon>Pseudomonadota</taxon>
        <taxon>Gammaproteobacteria</taxon>
        <taxon>Alteromonadales</taxon>
        <taxon>Alteromonadaceae</taxon>
        <taxon>Catenovulum</taxon>
    </lineage>
</organism>
<dbReference type="Pfam" id="PF02463">
    <property type="entry name" value="SMC_N"/>
    <property type="match status" value="1"/>
</dbReference>
<proteinExistence type="inferred from homology"/>
<sequence length="554" mass="61614">MLTQLYVKDFAIVESLDIEVDPGMTTITGETGAGKSISIDALSLCLGSRAEASMVRPGADKTEVCATFNISQIQSAKNWLLEQDMLEVDQQECIVRRVITAEGRSRAYINGAPVPAQLLRSFAPHLVNIHGQHAHQLLLKPDYQLSLVDQFAGHKHLLAQTTLAYQGWNKLKQELKKLDEEQAQREARYQLLEYQVAELDEFALQEGEFKEIEAEHKRLSNSVTLLTDSQQCYGLLYENDEQTVVGLVQHIQQKLIDLSRFDSGLGNITQMLTDAEIQLKEASYELRDYIESQEPDPERLNLLDERLSTALELARKHKVSPEDLHIEHAKLAAELNEIKRCDEANVQLQIEVENAREQYWQAANALTESRKESAEKLSELITASMQKLNMKQGLFKVELSNCEKPTKNGSDNIEFLVCANPGQPLQAMSKVASGGELSRISLAIQVLTAEKSETPTLIFDEVDVGISGPTAAVVGQMLRQIGESTQVICVTHLPQVAACGHQQMQVSKSNNASSTQTTMVKLTTEQRIEELARLLGGDVITKNTLENARELLVG</sequence>
<dbReference type="Proteomes" id="UP001467690">
    <property type="component" value="Unassembled WGS sequence"/>
</dbReference>
<keyword evidence="7 9" id="KW-0234">DNA repair</keyword>
<evidence type="ECO:0000256" key="2">
    <source>
        <dbReference type="ARBA" id="ARBA00009441"/>
    </source>
</evidence>
<dbReference type="PANTHER" id="PTHR11059:SF0">
    <property type="entry name" value="DNA REPAIR PROTEIN RECN"/>
    <property type="match status" value="1"/>
</dbReference>
<dbReference type="NCBIfam" id="TIGR00634">
    <property type="entry name" value="recN"/>
    <property type="match status" value="1"/>
</dbReference>
<evidence type="ECO:0000259" key="11">
    <source>
        <dbReference type="Pfam" id="PF02463"/>
    </source>
</evidence>
<keyword evidence="10" id="KW-0175">Coiled coil</keyword>
<reference evidence="12 13" key="1">
    <citation type="submission" date="2024-06" db="EMBL/GenBank/DDBJ databases">
        <authorList>
            <person name="Chen R.Y."/>
        </authorList>
    </citation>
    <scope>NUCLEOTIDE SEQUENCE [LARGE SCALE GENOMIC DNA]</scope>
    <source>
        <strain evidence="12 13">D2</strain>
    </source>
</reference>
<dbReference type="PANTHER" id="PTHR11059">
    <property type="entry name" value="DNA REPAIR PROTEIN RECN"/>
    <property type="match status" value="1"/>
</dbReference>
<evidence type="ECO:0000313" key="13">
    <source>
        <dbReference type="Proteomes" id="UP001467690"/>
    </source>
</evidence>
<evidence type="ECO:0000256" key="4">
    <source>
        <dbReference type="ARBA" id="ARBA00022741"/>
    </source>
</evidence>
<dbReference type="InterPro" id="IPR004604">
    <property type="entry name" value="DNA_recomb/repair_RecN"/>
</dbReference>
<keyword evidence="13" id="KW-1185">Reference proteome</keyword>
<gene>
    <name evidence="12" type="primary">recN</name>
    <name evidence="12" type="ORF">ABS311_16870</name>
</gene>
<evidence type="ECO:0000256" key="6">
    <source>
        <dbReference type="ARBA" id="ARBA00022840"/>
    </source>
</evidence>
<dbReference type="CDD" id="cd03241">
    <property type="entry name" value="ABC_RecN"/>
    <property type="match status" value="2"/>
</dbReference>
<evidence type="ECO:0000256" key="1">
    <source>
        <dbReference type="ARBA" id="ARBA00003618"/>
    </source>
</evidence>
<keyword evidence="5 9" id="KW-0227">DNA damage</keyword>
<feature type="domain" description="RecF/RecN/SMC N-terminal" evidence="11">
    <location>
        <begin position="2"/>
        <end position="513"/>
    </location>
</feature>
<dbReference type="SUPFAM" id="SSF52540">
    <property type="entry name" value="P-loop containing nucleoside triphosphate hydrolases"/>
    <property type="match status" value="1"/>
</dbReference>
<evidence type="ECO:0000256" key="10">
    <source>
        <dbReference type="SAM" id="Coils"/>
    </source>
</evidence>
<evidence type="ECO:0000256" key="8">
    <source>
        <dbReference type="ARBA" id="ARBA00033408"/>
    </source>
</evidence>
<comment type="similarity">
    <text evidence="2 9">Belongs to the RecN family.</text>
</comment>
<dbReference type="NCBIfam" id="NF008121">
    <property type="entry name" value="PRK10869.1"/>
    <property type="match status" value="1"/>
</dbReference>
<name>A0ABV1RKT4_9ALTE</name>
<evidence type="ECO:0000256" key="3">
    <source>
        <dbReference type="ARBA" id="ARBA00021315"/>
    </source>
</evidence>
<dbReference type="RefSeq" id="WP_350402676.1">
    <property type="nucleotide sequence ID" value="NZ_JBELOE010000265.1"/>
</dbReference>
<comment type="caution">
    <text evidence="12">The sequence shown here is derived from an EMBL/GenBank/DDBJ whole genome shotgun (WGS) entry which is preliminary data.</text>
</comment>
<keyword evidence="6" id="KW-0067">ATP-binding</keyword>
<comment type="function">
    <text evidence="1 9">May be involved in recombinational repair of damaged DNA.</text>
</comment>
<protein>
    <recommendedName>
        <fullName evidence="3 9">DNA repair protein RecN</fullName>
    </recommendedName>
    <alternativeName>
        <fullName evidence="8 9">Recombination protein N</fullName>
    </alternativeName>
</protein>
<accession>A0ABV1RKT4</accession>
<evidence type="ECO:0000256" key="5">
    <source>
        <dbReference type="ARBA" id="ARBA00022763"/>
    </source>
</evidence>